<dbReference type="GO" id="GO:0017116">
    <property type="term" value="F:single-stranded DNA helicase activity"/>
    <property type="evidence" value="ECO:0007669"/>
    <property type="project" value="TreeGrafter"/>
</dbReference>
<dbReference type="FunFam" id="1.20.272.10:FF:000001">
    <property type="entry name" value="Putative AAA family ATPase"/>
    <property type="match status" value="1"/>
</dbReference>
<dbReference type="AlphaFoldDB" id="A0A3E0WD73"/>
<dbReference type="GO" id="GO:0008047">
    <property type="term" value="F:enzyme activator activity"/>
    <property type="evidence" value="ECO:0007669"/>
    <property type="project" value="TreeGrafter"/>
</dbReference>
<dbReference type="InterPro" id="IPR051314">
    <property type="entry name" value="AAA_ATPase_RarA/MGS1/WRNIP1"/>
</dbReference>
<dbReference type="GO" id="GO:0000731">
    <property type="term" value="P:DNA synthesis involved in DNA repair"/>
    <property type="evidence" value="ECO:0007669"/>
    <property type="project" value="TreeGrafter"/>
</dbReference>
<evidence type="ECO:0000256" key="3">
    <source>
        <dbReference type="ARBA" id="ARBA00022840"/>
    </source>
</evidence>
<dbReference type="CDD" id="cd00009">
    <property type="entry name" value="AAA"/>
    <property type="match status" value="1"/>
</dbReference>
<protein>
    <submittedName>
        <fullName evidence="6">AAA family ATPase</fullName>
    </submittedName>
</protein>
<dbReference type="Pfam" id="PF16193">
    <property type="entry name" value="AAA_assoc_2"/>
    <property type="match status" value="1"/>
</dbReference>
<keyword evidence="3" id="KW-0067">ATP-binding</keyword>
<dbReference type="GO" id="GO:0016887">
    <property type="term" value="F:ATP hydrolysis activity"/>
    <property type="evidence" value="ECO:0007669"/>
    <property type="project" value="InterPro"/>
</dbReference>
<dbReference type="EMBL" id="NBXE01000019">
    <property type="protein sequence ID" value="RFA27670.1"/>
    <property type="molecule type" value="Genomic_DNA"/>
</dbReference>
<gene>
    <name evidence="6" type="ORF">B7R25_08105</name>
</gene>
<evidence type="ECO:0000256" key="4">
    <source>
        <dbReference type="SAM" id="MobiDB-lite"/>
    </source>
</evidence>
<dbReference type="PANTHER" id="PTHR13779:SF7">
    <property type="entry name" value="ATPASE WRNIP1"/>
    <property type="match status" value="1"/>
</dbReference>
<feature type="domain" description="AAA+ ATPase" evidence="5">
    <location>
        <begin position="52"/>
        <end position="180"/>
    </location>
</feature>
<feature type="region of interest" description="Disordered" evidence="4">
    <location>
        <begin position="225"/>
        <end position="265"/>
    </location>
</feature>
<dbReference type="GO" id="GO:0003677">
    <property type="term" value="F:DNA binding"/>
    <property type="evidence" value="ECO:0007669"/>
    <property type="project" value="InterPro"/>
</dbReference>
<keyword evidence="2" id="KW-0547">Nucleotide-binding</keyword>
<dbReference type="InterPro" id="IPR003959">
    <property type="entry name" value="ATPase_AAA_core"/>
</dbReference>
<dbReference type="Gene3D" id="3.40.50.300">
    <property type="entry name" value="P-loop containing nucleotide triphosphate hydrolases"/>
    <property type="match status" value="1"/>
</dbReference>
<proteinExistence type="inferred from homology"/>
<dbReference type="Pfam" id="PF12002">
    <property type="entry name" value="MgsA_C"/>
    <property type="match status" value="1"/>
</dbReference>
<dbReference type="PANTHER" id="PTHR13779">
    <property type="entry name" value="WERNER HELICASE-INTERACTING PROTEIN 1 FAMILY MEMBER"/>
    <property type="match status" value="1"/>
</dbReference>
<accession>A0A3E0WD73</accession>
<comment type="caution">
    <text evidence="6">The sequence shown here is derived from an EMBL/GenBank/DDBJ whole genome shotgun (WGS) entry which is preliminary data.</text>
</comment>
<dbReference type="Gene3D" id="1.10.8.60">
    <property type="match status" value="1"/>
</dbReference>
<evidence type="ECO:0000313" key="7">
    <source>
        <dbReference type="Proteomes" id="UP000257080"/>
    </source>
</evidence>
<dbReference type="GO" id="GO:0006261">
    <property type="term" value="P:DNA-templated DNA replication"/>
    <property type="evidence" value="ECO:0007669"/>
    <property type="project" value="TreeGrafter"/>
</dbReference>
<feature type="compositionally biased region" description="Acidic residues" evidence="4">
    <location>
        <begin position="237"/>
        <end position="257"/>
    </location>
</feature>
<dbReference type="SUPFAM" id="SSF48019">
    <property type="entry name" value="post-AAA+ oligomerization domain-like"/>
    <property type="match status" value="1"/>
</dbReference>
<dbReference type="GO" id="GO:0005524">
    <property type="term" value="F:ATP binding"/>
    <property type="evidence" value="ECO:0007669"/>
    <property type="project" value="UniProtKB-KW"/>
</dbReference>
<reference evidence="6 7" key="1">
    <citation type="submission" date="2017-04" db="EMBL/GenBank/DDBJ databases">
        <title>Comparative genome analysis of Subtercola boreus.</title>
        <authorList>
            <person name="Cho Y.-J."/>
            <person name="Cho A."/>
            <person name="Kim O.-S."/>
            <person name="Lee J.-I."/>
        </authorList>
    </citation>
    <scope>NUCLEOTIDE SEQUENCE [LARGE SCALE GENOMIC DNA]</scope>
    <source>
        <strain evidence="6 7">P28004</strain>
    </source>
</reference>
<organism evidence="6 7">
    <name type="scientific">Subtercola boreus</name>
    <dbReference type="NCBI Taxonomy" id="120213"/>
    <lineage>
        <taxon>Bacteria</taxon>
        <taxon>Bacillati</taxon>
        <taxon>Actinomycetota</taxon>
        <taxon>Actinomycetes</taxon>
        <taxon>Micrococcales</taxon>
        <taxon>Microbacteriaceae</taxon>
        <taxon>Subtercola</taxon>
    </lineage>
</organism>
<dbReference type="RefSeq" id="WP_116418493.1">
    <property type="nucleotide sequence ID" value="NZ_NBXC01000014.1"/>
</dbReference>
<dbReference type="FunFam" id="1.10.3710.10:FF:000003">
    <property type="entry name" value="ATPase, AAA family protein"/>
    <property type="match status" value="1"/>
</dbReference>
<evidence type="ECO:0000256" key="1">
    <source>
        <dbReference type="ARBA" id="ARBA00008959"/>
    </source>
</evidence>
<dbReference type="InterPro" id="IPR027417">
    <property type="entry name" value="P-loop_NTPase"/>
</dbReference>
<dbReference type="InterPro" id="IPR003593">
    <property type="entry name" value="AAA+_ATPase"/>
</dbReference>
<dbReference type="InterPro" id="IPR021886">
    <property type="entry name" value="MgsA_C"/>
</dbReference>
<dbReference type="OrthoDB" id="9778364at2"/>
<dbReference type="Proteomes" id="UP000257080">
    <property type="component" value="Unassembled WGS sequence"/>
</dbReference>
<dbReference type="FunFam" id="3.40.50.300:FF:000345">
    <property type="entry name" value="AAA family ATPase"/>
    <property type="match status" value="1"/>
</dbReference>
<dbReference type="InterPro" id="IPR032423">
    <property type="entry name" value="AAA_assoc_2"/>
</dbReference>
<dbReference type="Gene3D" id="1.20.272.10">
    <property type="match status" value="1"/>
</dbReference>
<evidence type="ECO:0000313" key="6">
    <source>
        <dbReference type="EMBL" id="RFA27670.1"/>
    </source>
</evidence>
<dbReference type="InterPro" id="IPR008921">
    <property type="entry name" value="DNA_pol3_clamp-load_cplx_C"/>
</dbReference>
<sequence length="472" mass="50657">MAGTQQGLHAGAVPLAVRMRPRSLEEVAGQKHLLRPGSPLVNLASDTSVAQGSVSIILWGPPGTGKTTLAQAIAHSSNRKFVELSAVTAGVKDVRQVMEEAFRSRDLYGVSTVLFLDEIHRFTKAQQDALLPGVENGWVILVAATTENPSFSVISPLLSRSLLLTLEPLSDRDLGVLVDRAVTDARGLAGRVALSAEGRATIIRLASGDARRALTALEAAATSVLAGAGAEPRDGEDRDGDDDDDDEDRDDDDDDGPEPAALPEITDETVAQAVDRALLRYDRNGDEHYDVISAFIKSVRGSDVDAAIHYLARMIEAGEDPRFIARRIIISAAEDIGMADPQALVIATAAADAVQFIGMPEGRIPLAEAVVYLATAPKSNASYLAIDRAIADVRAGKIGRVPKPMRDAHYAGAKRLGHGKGYVYPHDSDLGVVEQQYLPDELKTTEYYRPTEHGNERDVAARLEKIRRITKG</sequence>
<dbReference type="Gene3D" id="1.10.3710.10">
    <property type="entry name" value="DNA polymerase III clamp loader subunits, C-terminal domain"/>
    <property type="match status" value="1"/>
</dbReference>
<evidence type="ECO:0000259" key="5">
    <source>
        <dbReference type="SMART" id="SM00382"/>
    </source>
</evidence>
<comment type="similarity">
    <text evidence="1">Belongs to the AAA ATPase family. RarA/MGS1/WRNIP1 subfamily.</text>
</comment>
<name>A0A3E0WD73_9MICO</name>
<dbReference type="SMART" id="SM00382">
    <property type="entry name" value="AAA"/>
    <property type="match status" value="1"/>
</dbReference>
<dbReference type="Pfam" id="PF00004">
    <property type="entry name" value="AAA"/>
    <property type="match status" value="1"/>
</dbReference>
<dbReference type="SUPFAM" id="SSF52540">
    <property type="entry name" value="P-loop containing nucleoside triphosphate hydrolases"/>
    <property type="match status" value="1"/>
</dbReference>
<evidence type="ECO:0000256" key="2">
    <source>
        <dbReference type="ARBA" id="ARBA00022741"/>
    </source>
</evidence>